<evidence type="ECO:0000256" key="3">
    <source>
        <dbReference type="ARBA" id="ARBA00022670"/>
    </source>
</evidence>
<dbReference type="Proteomes" id="UP000187941">
    <property type="component" value="Chromosome"/>
</dbReference>
<feature type="signal peptide" evidence="6">
    <location>
        <begin position="1"/>
        <end position="19"/>
    </location>
</feature>
<dbReference type="OrthoDB" id="9772053at2"/>
<dbReference type="InterPro" id="IPR008007">
    <property type="entry name" value="Peptidase_M42"/>
</dbReference>
<feature type="chain" id="PRO_5012162207" description="Peptidase M42" evidence="6">
    <location>
        <begin position="20"/>
        <end position="713"/>
    </location>
</feature>
<name>A0A1P9WZU4_9BACT</name>
<organism evidence="7 8">
    <name type="scientific">Spirosoma montaniterrae</name>
    <dbReference type="NCBI Taxonomy" id="1178516"/>
    <lineage>
        <taxon>Bacteria</taxon>
        <taxon>Pseudomonadati</taxon>
        <taxon>Bacteroidota</taxon>
        <taxon>Cytophagia</taxon>
        <taxon>Cytophagales</taxon>
        <taxon>Cytophagaceae</taxon>
        <taxon>Spirosoma</taxon>
    </lineage>
</organism>
<protein>
    <recommendedName>
        <fullName evidence="9">Peptidase M42</fullName>
    </recommendedName>
</protein>
<gene>
    <name evidence="7" type="ORF">AWR27_17215</name>
</gene>
<evidence type="ECO:0000256" key="5">
    <source>
        <dbReference type="ARBA" id="ARBA00022801"/>
    </source>
</evidence>
<keyword evidence="2" id="KW-0031">Aminopeptidase</keyword>
<dbReference type="AlphaFoldDB" id="A0A1P9WZU4"/>
<dbReference type="Pfam" id="PF05343">
    <property type="entry name" value="Peptidase_M42"/>
    <property type="match status" value="2"/>
</dbReference>
<dbReference type="SUPFAM" id="SSF53187">
    <property type="entry name" value="Zn-dependent exopeptidases"/>
    <property type="match status" value="2"/>
</dbReference>
<keyword evidence="6" id="KW-0732">Signal</keyword>
<dbReference type="GO" id="GO:0046872">
    <property type="term" value="F:metal ion binding"/>
    <property type="evidence" value="ECO:0007669"/>
    <property type="project" value="UniProtKB-KW"/>
</dbReference>
<evidence type="ECO:0000313" key="8">
    <source>
        <dbReference type="Proteomes" id="UP000187941"/>
    </source>
</evidence>
<evidence type="ECO:0000256" key="2">
    <source>
        <dbReference type="ARBA" id="ARBA00022438"/>
    </source>
</evidence>
<evidence type="ECO:0000256" key="1">
    <source>
        <dbReference type="ARBA" id="ARBA00006272"/>
    </source>
</evidence>
<dbReference type="GO" id="GO:0004177">
    <property type="term" value="F:aminopeptidase activity"/>
    <property type="evidence" value="ECO:0007669"/>
    <property type="project" value="UniProtKB-KW"/>
</dbReference>
<comment type="similarity">
    <text evidence="1">Belongs to the peptidase M42 family.</text>
</comment>
<accession>A0A1P9WZU4</accession>
<dbReference type="KEGG" id="smon:AWR27_17215"/>
<evidence type="ECO:0008006" key="9">
    <source>
        <dbReference type="Google" id="ProtNLM"/>
    </source>
</evidence>
<proteinExistence type="inferred from homology"/>
<dbReference type="InterPro" id="IPR023367">
    <property type="entry name" value="Peptidase_M42_dom2"/>
</dbReference>
<keyword evidence="3" id="KW-0645">Protease</keyword>
<dbReference type="PANTHER" id="PTHR32481:SF0">
    <property type="entry name" value="AMINOPEPTIDASE YPDE-RELATED"/>
    <property type="match status" value="1"/>
</dbReference>
<keyword evidence="5" id="KW-0378">Hydrolase</keyword>
<reference evidence="7 8" key="1">
    <citation type="submission" date="2016-01" db="EMBL/GenBank/DDBJ databases">
        <authorList>
            <person name="Oliw E.H."/>
        </authorList>
    </citation>
    <scope>NUCLEOTIDE SEQUENCE [LARGE SCALE GENOMIC DNA]</scope>
    <source>
        <strain evidence="7 8">DY10</strain>
    </source>
</reference>
<dbReference type="RefSeq" id="WP_077132370.1">
    <property type="nucleotide sequence ID" value="NZ_CP014263.1"/>
</dbReference>
<sequence>MNKYLFLISFALLTLNVNAQSSNNELINSIESISRTSAVSGREDDAAQFVRALFKAGTFKQDRLGNLILTIGSGSPKRLFAAPLDEPGYAITDIEESGYLRISPVGYGHHGTMFHQFLQGNEVVIGTEKGPVSAVAVIPSLHFELMRSVPEVTKKVYTWQETYIDAGVNSSSEIAEKGIRLLDPLTTGKRPQIIDGRYLAAPSVKAKASVVALATVAKTLMQSKVSGTIVIAFTVQELLNHKGIESVVSAYGPFDQVVRFNRFLTKNLGDKSEVLVKRKVSVASVNQTETQPAFPFEYPLHSLPEWDSLKVYDVGLPANYAFTPVEMIRSGDVEQLIQTWLRLVEDKAWSVVPVVNSPAVPAPTVYTTFQKERSMMKKLVDVYAVCFAEKPMRDFITTQLPAWAKPVTDEKGNLSVTFGKGKQHIAFVAHMDEVGFAVDTILGDGRLGLSMRGMLFNISFEGQAAYIVTENKKIMGVFEPRKDYMTATSRFQKIYTAPPVVYAGFTSRKEALDAGIVEGKTQVLMPKKLVSLGNNRATAKGFDDRVGCAALLLAMQNIDPETVPFKVTFMFSMAEEVGLVGTGFAAKNYKDLSVVYPIDTYVSTDDPVEDKIFGNTPLGGGAVMRVLENVVFSSRESMKYLQGLAAKNNIKIQYGMSAGFTDGQPFMKYGIPSVPLSWPGRYSHSPVEVLDYRDLSSLVQLVRAIVLDKTKVY</sequence>
<dbReference type="SUPFAM" id="SSF101821">
    <property type="entry name" value="Aminopeptidase/glucanase lid domain"/>
    <property type="match status" value="2"/>
</dbReference>
<dbReference type="Gene3D" id="3.40.630.10">
    <property type="entry name" value="Zn peptidases"/>
    <property type="match status" value="2"/>
</dbReference>
<keyword evidence="8" id="KW-1185">Reference proteome</keyword>
<dbReference type="GO" id="GO:0006508">
    <property type="term" value="P:proteolysis"/>
    <property type="evidence" value="ECO:0007669"/>
    <property type="project" value="UniProtKB-KW"/>
</dbReference>
<dbReference type="PANTHER" id="PTHR32481">
    <property type="entry name" value="AMINOPEPTIDASE"/>
    <property type="match status" value="1"/>
</dbReference>
<dbReference type="EMBL" id="CP014263">
    <property type="protein sequence ID" value="AQG80906.1"/>
    <property type="molecule type" value="Genomic_DNA"/>
</dbReference>
<evidence type="ECO:0000313" key="7">
    <source>
        <dbReference type="EMBL" id="AQG80906.1"/>
    </source>
</evidence>
<dbReference type="InterPro" id="IPR051464">
    <property type="entry name" value="Peptidase_M42_aminopept"/>
</dbReference>
<evidence type="ECO:0000256" key="4">
    <source>
        <dbReference type="ARBA" id="ARBA00022723"/>
    </source>
</evidence>
<dbReference type="Gene3D" id="2.40.30.40">
    <property type="entry name" value="Peptidase M42, domain 2"/>
    <property type="match status" value="2"/>
</dbReference>
<evidence type="ECO:0000256" key="6">
    <source>
        <dbReference type="SAM" id="SignalP"/>
    </source>
</evidence>
<keyword evidence="4" id="KW-0479">Metal-binding</keyword>
<dbReference type="STRING" id="1178516.AWR27_17215"/>